<dbReference type="AlphaFoldDB" id="A0A7H1NS67"/>
<dbReference type="Proteomes" id="UP000516349">
    <property type="component" value="Chromosome"/>
</dbReference>
<proteinExistence type="predicted"/>
<accession>A0A7H1NS67</accession>
<evidence type="ECO:0000256" key="1">
    <source>
        <dbReference type="SAM" id="MobiDB-lite"/>
    </source>
</evidence>
<dbReference type="RefSeq" id="WP_203412874.1">
    <property type="nucleotide sequence ID" value="NZ_CP060244.1"/>
</dbReference>
<name>A0A7H1NS67_9PROT</name>
<evidence type="ECO:0000313" key="3">
    <source>
        <dbReference type="Proteomes" id="UP000516349"/>
    </source>
</evidence>
<reference evidence="2 3" key="1">
    <citation type="submission" date="2020-08" db="EMBL/GenBank/DDBJ databases">
        <title>Complete genome sequence of Entomobacter blattae G55GP.</title>
        <authorList>
            <person name="Poehlein A."/>
            <person name="Guzman J."/>
            <person name="Daniel R."/>
            <person name="Vilcinskas A."/>
        </authorList>
    </citation>
    <scope>NUCLEOTIDE SEQUENCE [LARGE SCALE GENOMIC DNA]</scope>
    <source>
        <strain evidence="2 3">G55GP</strain>
    </source>
</reference>
<feature type="compositionally biased region" description="Polar residues" evidence="1">
    <location>
        <begin position="29"/>
        <end position="39"/>
    </location>
</feature>
<dbReference type="KEGG" id="ebla:JGUZn3_14020"/>
<organism evidence="2 3">
    <name type="scientific">Entomobacter blattae</name>
    <dbReference type="NCBI Taxonomy" id="2762277"/>
    <lineage>
        <taxon>Bacteria</taxon>
        <taxon>Pseudomonadati</taxon>
        <taxon>Pseudomonadota</taxon>
        <taxon>Alphaproteobacteria</taxon>
        <taxon>Acetobacterales</taxon>
        <taxon>Acetobacteraceae</taxon>
        <taxon>Entomobacter</taxon>
    </lineage>
</organism>
<feature type="region of interest" description="Disordered" evidence="1">
    <location>
        <begin position="1"/>
        <end position="63"/>
    </location>
</feature>
<dbReference type="EMBL" id="CP060244">
    <property type="protein sequence ID" value="QNT78627.1"/>
    <property type="molecule type" value="Genomic_DNA"/>
</dbReference>
<keyword evidence="3" id="KW-1185">Reference proteome</keyword>
<feature type="compositionally biased region" description="Polar residues" evidence="1">
    <location>
        <begin position="1"/>
        <end position="10"/>
    </location>
</feature>
<protein>
    <submittedName>
        <fullName evidence="2">Uncharacterized protein</fullName>
    </submittedName>
</protein>
<gene>
    <name evidence="2" type="ORF">JGUZn3_14020</name>
</gene>
<feature type="compositionally biased region" description="Basic and acidic residues" evidence="1">
    <location>
        <begin position="11"/>
        <end position="28"/>
    </location>
</feature>
<feature type="compositionally biased region" description="Polar residues" evidence="1">
    <location>
        <begin position="50"/>
        <end position="63"/>
    </location>
</feature>
<evidence type="ECO:0000313" key="2">
    <source>
        <dbReference type="EMBL" id="QNT78627.1"/>
    </source>
</evidence>
<sequence length="63" mass="7335">MTEKNLNQHQQNHDQSHKNETNRVKQADSHQQTQHTNKQVHAAPSDTKHNTSQQNTQNKGLQR</sequence>